<dbReference type="Proteomes" id="UP000253845">
    <property type="component" value="Unassembled WGS sequence"/>
</dbReference>
<name>A0A370BUH0_ASPNG</name>
<gene>
    <name evidence="2" type="ORF">M747DRAFT_67162</name>
</gene>
<proteinExistence type="predicted"/>
<accession>A0A370BUH0</accession>
<keyword evidence="1" id="KW-0472">Membrane</keyword>
<dbReference type="EMBL" id="KZ851920">
    <property type="protein sequence ID" value="RDH19184.1"/>
    <property type="molecule type" value="Genomic_DNA"/>
</dbReference>
<dbReference type="VEuPathDB" id="FungiDB:M747DRAFT_67162"/>
<sequence>MRCCRIKDCGRELELAGKLRLLYIAFVVNSIILHYTILCLRCGLLLVVLVGGPGDLTWNCGKWFEGLGLGITLTRVDNGIMLCGYYQLRTTSRRSGSRYLFRWLIISRSN</sequence>
<keyword evidence="1" id="KW-0812">Transmembrane</keyword>
<dbReference type="AlphaFoldDB" id="A0A370BUH0"/>
<evidence type="ECO:0000313" key="2">
    <source>
        <dbReference type="EMBL" id="RDH19184.1"/>
    </source>
</evidence>
<evidence type="ECO:0000256" key="1">
    <source>
        <dbReference type="SAM" id="Phobius"/>
    </source>
</evidence>
<reference evidence="2 3" key="1">
    <citation type="submission" date="2018-07" db="EMBL/GenBank/DDBJ databases">
        <title>Section-level genome sequencing of Aspergillus section Nigri to investigate inter- and intra-species variation.</title>
        <authorList>
            <consortium name="DOE Joint Genome Institute"/>
            <person name="Vesth T.C."/>
            <person name="Nybo J.L."/>
            <person name="Theobald S."/>
            <person name="Frisvad J.C."/>
            <person name="Larsen T.O."/>
            <person name="Nielsen K.F."/>
            <person name="Hoof J.B."/>
            <person name="Brandl J."/>
            <person name="Salamov A."/>
            <person name="Riley R."/>
            <person name="Gladden J.M."/>
            <person name="Phatale P."/>
            <person name="Nielsen M.T."/>
            <person name="Lyhne E.K."/>
            <person name="Kogle M.E."/>
            <person name="Strasser K."/>
            <person name="McDonnell E."/>
            <person name="Barry K."/>
            <person name="Clum A."/>
            <person name="Chen C."/>
            <person name="Nolan M."/>
            <person name="Sandor L."/>
            <person name="Kuo A."/>
            <person name="Lipzen A."/>
            <person name="Hainaut M."/>
            <person name="Drula E."/>
            <person name="Tsang A."/>
            <person name="Magnuson J.K."/>
            <person name="Henrissat B."/>
            <person name="Wiebenga A."/>
            <person name="Simmons B.A."/>
            <person name="Makela M.R."/>
            <person name="De vries R.P."/>
            <person name="Grigoriev I.V."/>
            <person name="Mortensen U.H."/>
            <person name="Baker S.E."/>
            <person name="Andersen M.R."/>
        </authorList>
    </citation>
    <scope>NUCLEOTIDE SEQUENCE [LARGE SCALE GENOMIC DNA]</scope>
    <source>
        <strain evidence="2 3">ATCC 13496</strain>
    </source>
</reference>
<keyword evidence="1" id="KW-1133">Transmembrane helix</keyword>
<evidence type="ECO:0000313" key="3">
    <source>
        <dbReference type="Proteomes" id="UP000253845"/>
    </source>
</evidence>
<protein>
    <submittedName>
        <fullName evidence="2">Uncharacterized protein</fullName>
    </submittedName>
</protein>
<organism evidence="2 3">
    <name type="scientific">Aspergillus niger ATCC 13496</name>
    <dbReference type="NCBI Taxonomy" id="1353008"/>
    <lineage>
        <taxon>Eukaryota</taxon>
        <taxon>Fungi</taxon>
        <taxon>Dikarya</taxon>
        <taxon>Ascomycota</taxon>
        <taxon>Pezizomycotina</taxon>
        <taxon>Eurotiomycetes</taxon>
        <taxon>Eurotiomycetidae</taxon>
        <taxon>Eurotiales</taxon>
        <taxon>Aspergillaceae</taxon>
        <taxon>Aspergillus</taxon>
        <taxon>Aspergillus subgen. Circumdati</taxon>
    </lineage>
</organism>
<feature type="transmembrane region" description="Helical" evidence="1">
    <location>
        <begin position="21"/>
        <end position="47"/>
    </location>
</feature>